<protein>
    <submittedName>
        <fullName evidence="1">Uncharacterized protein</fullName>
    </submittedName>
</protein>
<proteinExistence type="predicted"/>
<sequence length="138" mass="15267">MSHQDICDWCRECGHGYRPNIPDERVGIGGCQTRQAIRGDARPVAHLDLSPSHSDLSIFGLRSDDELRHLHHHGQRSTNPRGGVTEHAIAQSSVVQGDHVIVSEILAEDTIVGGVKFDGRVDVHCLEVIRFPPNRVIE</sequence>
<reference evidence="1" key="1">
    <citation type="submission" date="2022-05" db="EMBL/GenBank/DDBJ databases">
        <title>The Musa troglodytarum L. genome provides insights into the mechanism of non-climacteric behaviour and enrichment of carotenoids.</title>
        <authorList>
            <person name="Wang J."/>
        </authorList>
    </citation>
    <scope>NUCLEOTIDE SEQUENCE</scope>
    <source>
        <tissue evidence="1">Leaf</tissue>
    </source>
</reference>
<organism evidence="1 2">
    <name type="scientific">Musa troglodytarum</name>
    <name type="common">fe'i banana</name>
    <dbReference type="NCBI Taxonomy" id="320322"/>
    <lineage>
        <taxon>Eukaryota</taxon>
        <taxon>Viridiplantae</taxon>
        <taxon>Streptophyta</taxon>
        <taxon>Embryophyta</taxon>
        <taxon>Tracheophyta</taxon>
        <taxon>Spermatophyta</taxon>
        <taxon>Magnoliopsida</taxon>
        <taxon>Liliopsida</taxon>
        <taxon>Zingiberales</taxon>
        <taxon>Musaceae</taxon>
        <taxon>Musa</taxon>
    </lineage>
</organism>
<accession>A0A9E7GG10</accession>
<name>A0A9E7GG10_9LILI</name>
<dbReference type="AlphaFoldDB" id="A0A9E7GG10"/>
<evidence type="ECO:0000313" key="2">
    <source>
        <dbReference type="Proteomes" id="UP001055439"/>
    </source>
</evidence>
<keyword evidence="2" id="KW-1185">Reference proteome</keyword>
<dbReference type="Proteomes" id="UP001055439">
    <property type="component" value="Chromosome 6"/>
</dbReference>
<gene>
    <name evidence="1" type="ORF">MUK42_21827</name>
</gene>
<dbReference type="EMBL" id="CP097508">
    <property type="protein sequence ID" value="URE11319.1"/>
    <property type="molecule type" value="Genomic_DNA"/>
</dbReference>
<evidence type="ECO:0000313" key="1">
    <source>
        <dbReference type="EMBL" id="URE11319.1"/>
    </source>
</evidence>